<dbReference type="WBParaSite" id="PTRK_0000269100.1">
    <property type="protein sequence ID" value="PTRK_0000269100.1"/>
    <property type="gene ID" value="PTRK_0000269100"/>
</dbReference>
<feature type="region of interest" description="Disordered" evidence="1">
    <location>
        <begin position="21"/>
        <end position="164"/>
    </location>
</feature>
<name>A0A0N4Z6A8_PARTI</name>
<keyword evidence="2" id="KW-1185">Reference proteome</keyword>
<reference evidence="3" key="1">
    <citation type="submission" date="2017-02" db="UniProtKB">
        <authorList>
            <consortium name="WormBaseParasite"/>
        </authorList>
    </citation>
    <scope>IDENTIFICATION</scope>
</reference>
<feature type="compositionally biased region" description="Basic residues" evidence="1">
    <location>
        <begin position="129"/>
        <end position="155"/>
    </location>
</feature>
<organism evidence="2 3">
    <name type="scientific">Parastrongyloides trichosuri</name>
    <name type="common">Possum-specific nematode worm</name>
    <dbReference type="NCBI Taxonomy" id="131310"/>
    <lineage>
        <taxon>Eukaryota</taxon>
        <taxon>Metazoa</taxon>
        <taxon>Ecdysozoa</taxon>
        <taxon>Nematoda</taxon>
        <taxon>Chromadorea</taxon>
        <taxon>Rhabditida</taxon>
        <taxon>Tylenchina</taxon>
        <taxon>Panagrolaimomorpha</taxon>
        <taxon>Strongyloidoidea</taxon>
        <taxon>Strongyloididae</taxon>
        <taxon>Parastrongyloides</taxon>
    </lineage>
</organism>
<protein>
    <submittedName>
        <fullName evidence="3">LysR_substrate domain-containing protein</fullName>
    </submittedName>
</protein>
<evidence type="ECO:0000313" key="2">
    <source>
        <dbReference type="Proteomes" id="UP000038045"/>
    </source>
</evidence>
<evidence type="ECO:0000256" key="1">
    <source>
        <dbReference type="SAM" id="MobiDB-lite"/>
    </source>
</evidence>
<feature type="compositionally biased region" description="Basic residues" evidence="1">
    <location>
        <begin position="103"/>
        <end position="114"/>
    </location>
</feature>
<dbReference type="AlphaFoldDB" id="A0A0N4Z6A8"/>
<sequence>MLDEAVEQAGGVGLVPGGARFHEAVAQHGHGAVPHQMPASGSASRSDPAPNPPGCRPGRRRWSSLPGRAQCSLICLPAREDPGNGLDRRQRQAAGSIHDRTPSSRRHHPRRRPGHAHEVAPAQGAAPGRRPRHAGPRHRRGRGSGLRAHRRRGRRPLAGSPRSR</sequence>
<proteinExistence type="predicted"/>
<dbReference type="Proteomes" id="UP000038045">
    <property type="component" value="Unplaced"/>
</dbReference>
<accession>A0A0N4Z6A8</accession>
<feature type="compositionally biased region" description="Basic and acidic residues" evidence="1">
    <location>
        <begin position="78"/>
        <end position="90"/>
    </location>
</feature>
<evidence type="ECO:0000313" key="3">
    <source>
        <dbReference type="WBParaSite" id="PTRK_0000269100.1"/>
    </source>
</evidence>